<gene>
    <name evidence="3" type="ORF">NIES4072_66110</name>
</gene>
<feature type="transmembrane region" description="Helical" evidence="2">
    <location>
        <begin position="54"/>
        <end position="75"/>
    </location>
</feature>
<feature type="region of interest" description="Disordered" evidence="1">
    <location>
        <begin position="156"/>
        <end position="202"/>
    </location>
</feature>
<dbReference type="RefSeq" id="WP_244919472.1">
    <property type="nucleotide sequence ID" value="NZ_BDUD01000002.1"/>
</dbReference>
<evidence type="ECO:0000313" key="3">
    <source>
        <dbReference type="EMBL" id="GBG22899.1"/>
    </source>
</evidence>
<reference evidence="3 4" key="1">
    <citation type="submission" date="2017-06" db="EMBL/GenBank/DDBJ databases">
        <title>Genome sequencing of cyanobaciteial culture collection at National Institute for Environmental Studies (NIES).</title>
        <authorList>
            <person name="Hirose Y."/>
            <person name="Shimura Y."/>
            <person name="Fujisawa T."/>
            <person name="Nakamura Y."/>
            <person name="Kawachi M."/>
        </authorList>
    </citation>
    <scope>NUCLEOTIDE SEQUENCE [LARGE SCALE GENOMIC DNA]</scope>
    <source>
        <strain evidence="3 4">NIES-4072</strain>
    </source>
</reference>
<dbReference type="EMBL" id="BDUD01000002">
    <property type="protein sequence ID" value="GBG22899.1"/>
    <property type="molecule type" value="Genomic_DNA"/>
</dbReference>
<name>A0A2R5FXW5_NOSCO</name>
<protein>
    <submittedName>
        <fullName evidence="3">Uncharacterized protein</fullName>
    </submittedName>
</protein>
<evidence type="ECO:0000313" key="4">
    <source>
        <dbReference type="Proteomes" id="UP000245124"/>
    </source>
</evidence>
<keyword evidence="2" id="KW-0812">Transmembrane</keyword>
<sequence>MLWVNIITRFLNGNFHGYAKTRVRVATIKHTLQTQLQRLTTLKNHKPLELIMDIQAILTLTIQAVVMSFVALMVFDFIDGLWVVPLPPIEWEPSVIEQPTVSATAPIPQQEIPQATPRAIAFEKISDPWTLEPQSPHHSVPTPAVIIPFPRLRLLPPAKAQPTKPKRTKAKSSTSKKSASTSTKRQSTKPRKITGKYQENYN</sequence>
<evidence type="ECO:0000256" key="1">
    <source>
        <dbReference type="SAM" id="MobiDB-lite"/>
    </source>
</evidence>
<dbReference type="Proteomes" id="UP000245124">
    <property type="component" value="Unassembled WGS sequence"/>
</dbReference>
<evidence type="ECO:0000256" key="2">
    <source>
        <dbReference type="SAM" id="Phobius"/>
    </source>
</evidence>
<organism evidence="3 4">
    <name type="scientific">Nostoc commune NIES-4072</name>
    <dbReference type="NCBI Taxonomy" id="2005467"/>
    <lineage>
        <taxon>Bacteria</taxon>
        <taxon>Bacillati</taxon>
        <taxon>Cyanobacteriota</taxon>
        <taxon>Cyanophyceae</taxon>
        <taxon>Nostocales</taxon>
        <taxon>Nostocaceae</taxon>
        <taxon>Nostoc</taxon>
    </lineage>
</organism>
<keyword evidence="2" id="KW-0472">Membrane</keyword>
<keyword evidence="2" id="KW-1133">Transmembrane helix</keyword>
<feature type="compositionally biased region" description="Low complexity" evidence="1">
    <location>
        <begin position="171"/>
        <end position="185"/>
    </location>
</feature>
<dbReference type="AlphaFoldDB" id="A0A2R5FXW5"/>
<keyword evidence="4" id="KW-1185">Reference proteome</keyword>
<proteinExistence type="predicted"/>
<comment type="caution">
    <text evidence="3">The sequence shown here is derived from an EMBL/GenBank/DDBJ whole genome shotgun (WGS) entry which is preliminary data.</text>
</comment>
<accession>A0A2R5FXW5</accession>